<comment type="catalytic activity">
    <reaction evidence="3 4">
        <text>N-[(R)-4-phosphopantothenoyl]-L-cysteine + H(+) = (R)-4'-phosphopantetheine + CO2</text>
        <dbReference type="Rhea" id="RHEA:16793"/>
        <dbReference type="ChEBI" id="CHEBI:15378"/>
        <dbReference type="ChEBI" id="CHEBI:16526"/>
        <dbReference type="ChEBI" id="CHEBI:59458"/>
        <dbReference type="ChEBI" id="CHEBI:61723"/>
        <dbReference type="EC" id="4.1.1.36"/>
    </reaction>
</comment>
<dbReference type="GO" id="GO:0004633">
    <property type="term" value="F:phosphopantothenoylcysteine decarboxylase activity"/>
    <property type="evidence" value="ECO:0007669"/>
    <property type="project" value="UniProtKB-UniRule"/>
</dbReference>
<feature type="region of interest" description="Phosphopantothenate--cysteine ligase" evidence="3">
    <location>
        <begin position="191"/>
        <end position="398"/>
    </location>
</feature>
<dbReference type="HAMAP" id="MF_02225">
    <property type="entry name" value="CoaBC"/>
    <property type="match status" value="1"/>
</dbReference>
<reference evidence="7 8" key="1">
    <citation type="submission" date="2019-04" db="EMBL/GenBank/DDBJ databases">
        <authorList>
            <person name="Embree M."/>
            <person name="Gaffney J.R."/>
        </authorList>
    </citation>
    <scope>NUCLEOTIDE SEQUENCE [LARGE SCALE GENOMIC DNA]</scope>
    <source>
        <strain evidence="7 8">JE7A12</strain>
    </source>
</reference>
<evidence type="ECO:0000259" key="5">
    <source>
        <dbReference type="Pfam" id="PF02441"/>
    </source>
</evidence>
<dbReference type="EC" id="4.1.1.36" evidence="3"/>
<comment type="caution">
    <text evidence="3">Lacks conserved residue(s) required for the propagation of feature annotation.</text>
</comment>
<feature type="domain" description="Flavoprotein" evidence="5">
    <location>
        <begin position="5"/>
        <end position="175"/>
    </location>
</feature>
<evidence type="ECO:0000256" key="3">
    <source>
        <dbReference type="HAMAP-Rule" id="MF_02225"/>
    </source>
</evidence>
<dbReference type="NCBIfam" id="TIGR00521">
    <property type="entry name" value="coaBC_dfp"/>
    <property type="match status" value="1"/>
</dbReference>
<keyword evidence="3" id="KW-0479">Metal-binding</keyword>
<keyword evidence="3" id="KW-0511">Multifunctional enzyme</keyword>
<keyword evidence="3 4" id="KW-0288">FMN</keyword>
<comment type="cofactor">
    <cofactor evidence="3">
        <name>FMN</name>
        <dbReference type="ChEBI" id="CHEBI:58210"/>
    </cofactor>
    <text evidence="3">Binds 1 FMN per subunit.</text>
</comment>
<dbReference type="GO" id="GO:0071513">
    <property type="term" value="C:phosphopantothenoylcysteine decarboxylase complex"/>
    <property type="evidence" value="ECO:0007669"/>
    <property type="project" value="TreeGrafter"/>
</dbReference>
<dbReference type="AlphaFoldDB" id="A0A4V1G5F0"/>
<proteinExistence type="inferred from homology"/>
<feature type="domain" description="DNA/pantothenate metabolism flavoprotein C-terminal" evidence="6">
    <location>
        <begin position="187"/>
        <end position="395"/>
    </location>
</feature>
<evidence type="ECO:0000256" key="1">
    <source>
        <dbReference type="ARBA" id="ARBA00022793"/>
    </source>
</evidence>
<protein>
    <recommendedName>
        <fullName evidence="3">Coenzyme A biosynthesis bifunctional protein CoaBC</fullName>
    </recommendedName>
    <alternativeName>
        <fullName evidence="3">DNA/pantothenate metabolism flavoprotein</fullName>
    </alternativeName>
    <alternativeName>
        <fullName evidence="3">Phosphopantothenoylcysteine synthetase/decarboxylase</fullName>
        <shortName evidence="3">PPCS-PPCDC</shortName>
    </alternativeName>
    <domain>
        <recommendedName>
            <fullName evidence="3">Phosphopantothenoylcysteine decarboxylase</fullName>
            <shortName evidence="3">PPC decarboxylase</shortName>
            <shortName evidence="3">PPC-DC</shortName>
            <ecNumber evidence="3">4.1.1.36</ecNumber>
        </recommendedName>
        <alternativeName>
            <fullName evidence="3">CoaC</fullName>
        </alternativeName>
    </domain>
    <domain>
        <recommendedName>
            <fullName evidence="3">Phosphopantothenate--cysteine ligase</fullName>
            <ecNumber evidence="3">6.3.2.5</ecNumber>
        </recommendedName>
        <alternativeName>
            <fullName evidence="3">CoaB</fullName>
        </alternativeName>
        <alternativeName>
            <fullName evidence="3">Phosphopantothenoylcysteine synthetase</fullName>
            <shortName evidence="3">PPC synthetase</shortName>
            <shortName evidence="3">PPC-S</shortName>
        </alternativeName>
    </domain>
</protein>
<dbReference type="InterPro" id="IPR036551">
    <property type="entry name" value="Flavin_trans-like"/>
</dbReference>
<name>A0A4V1G5F0_9FIRM</name>
<comment type="function">
    <text evidence="3">Catalyzes two sequential steps in the biosynthesis of coenzyme A. In the first step cysteine is conjugated to 4'-phosphopantothenate to form 4-phosphopantothenoylcysteine. In the second step the latter compound is decarboxylated to form 4'-phosphopantotheine.</text>
</comment>
<comment type="similarity">
    <text evidence="3 4">In the C-terminal section; belongs to the PPC synthetase family.</text>
</comment>
<feature type="binding site" evidence="3">
    <location>
        <position position="279"/>
    </location>
    <ligand>
        <name>CTP</name>
        <dbReference type="ChEBI" id="CHEBI:37563"/>
    </ligand>
</feature>
<dbReference type="Pfam" id="PF02441">
    <property type="entry name" value="Flavoprotein"/>
    <property type="match status" value="1"/>
</dbReference>
<comment type="pathway">
    <text evidence="3 4">Cofactor biosynthesis; coenzyme A biosynthesis; CoA from (R)-pantothenate: step 3/5.</text>
</comment>
<dbReference type="PANTHER" id="PTHR14359:SF6">
    <property type="entry name" value="PHOSPHOPANTOTHENOYLCYSTEINE DECARBOXYLASE"/>
    <property type="match status" value="1"/>
</dbReference>
<dbReference type="InterPro" id="IPR005252">
    <property type="entry name" value="CoaBC"/>
</dbReference>
<dbReference type="RefSeq" id="WP_138157952.1">
    <property type="nucleotide sequence ID" value="NZ_CP039381.1"/>
</dbReference>
<dbReference type="EC" id="6.3.2.5" evidence="3"/>
<evidence type="ECO:0000256" key="2">
    <source>
        <dbReference type="ARBA" id="ARBA00023239"/>
    </source>
</evidence>
<feature type="binding site" evidence="3">
    <location>
        <position position="342"/>
    </location>
    <ligand>
        <name>CTP</name>
        <dbReference type="ChEBI" id="CHEBI:37563"/>
    </ligand>
</feature>
<dbReference type="KEGG" id="ruj:E5Z56_05865"/>
<comment type="pathway">
    <text evidence="3 4">Cofactor biosynthesis; coenzyme A biosynthesis; CoA from (R)-pantothenate: step 2/5.</text>
</comment>
<dbReference type="InterPro" id="IPR003382">
    <property type="entry name" value="Flavoprotein"/>
</dbReference>
<dbReference type="SUPFAM" id="SSF52507">
    <property type="entry name" value="Homo-oligomeric flavin-containing Cys decarboxylases, HFCD"/>
    <property type="match status" value="1"/>
</dbReference>
<feature type="binding site" evidence="3">
    <location>
        <position position="324"/>
    </location>
    <ligand>
        <name>CTP</name>
        <dbReference type="ChEBI" id="CHEBI:37563"/>
    </ligand>
</feature>
<dbReference type="InterPro" id="IPR035929">
    <property type="entry name" value="CoaB-like_sf"/>
</dbReference>
<dbReference type="Pfam" id="PF04127">
    <property type="entry name" value="DFP"/>
    <property type="match status" value="1"/>
</dbReference>
<dbReference type="UniPathway" id="UPA00241">
    <property type="reaction ID" value="UER00353"/>
</dbReference>
<dbReference type="SUPFAM" id="SSF102645">
    <property type="entry name" value="CoaB-like"/>
    <property type="match status" value="1"/>
</dbReference>
<dbReference type="GO" id="GO:0015937">
    <property type="term" value="P:coenzyme A biosynthetic process"/>
    <property type="evidence" value="ECO:0007669"/>
    <property type="project" value="UniProtKB-UniRule"/>
</dbReference>
<comment type="cofactor">
    <cofactor evidence="3">
        <name>Mg(2+)</name>
        <dbReference type="ChEBI" id="CHEBI:18420"/>
    </cofactor>
</comment>
<evidence type="ECO:0000313" key="7">
    <source>
        <dbReference type="EMBL" id="QCT07993.1"/>
    </source>
</evidence>
<dbReference type="Gene3D" id="3.40.50.10300">
    <property type="entry name" value="CoaB-like"/>
    <property type="match status" value="1"/>
</dbReference>
<keyword evidence="3 4" id="KW-0285">Flavoprotein</keyword>
<comment type="similarity">
    <text evidence="3 4">In the N-terminal section; belongs to the HFCD (homo-oligomeric flavin containing Cys decarboxylase) superfamily.</text>
</comment>
<evidence type="ECO:0000313" key="8">
    <source>
        <dbReference type="Proteomes" id="UP000301475"/>
    </source>
</evidence>
<dbReference type="EMBL" id="CP039381">
    <property type="protein sequence ID" value="QCT07993.1"/>
    <property type="molecule type" value="Genomic_DNA"/>
</dbReference>
<gene>
    <name evidence="3 7" type="primary">coaBC</name>
    <name evidence="7" type="ORF">E5Z56_05865</name>
</gene>
<dbReference type="GO" id="GO:0004632">
    <property type="term" value="F:phosphopantothenate--cysteine ligase activity"/>
    <property type="evidence" value="ECO:0007669"/>
    <property type="project" value="UniProtKB-UniRule"/>
</dbReference>
<accession>A0A4V1G5F0</accession>
<evidence type="ECO:0000256" key="4">
    <source>
        <dbReference type="RuleBase" id="RU364078"/>
    </source>
</evidence>
<dbReference type="GO" id="GO:0015941">
    <property type="term" value="P:pantothenate catabolic process"/>
    <property type="evidence" value="ECO:0007669"/>
    <property type="project" value="InterPro"/>
</dbReference>
<dbReference type="InterPro" id="IPR007085">
    <property type="entry name" value="DNA/pantothenate-metab_flavo_C"/>
</dbReference>
<sequence>MMNGKNILIGVTGGIAAYKTPNLVSMLVKQGYNVDVILTENAMNFITPNTFEALTKNRCITDTFDRFHSFEIEHISLAEKADVVMIAPCTANVIGKIANGIADDMLTTTVMACKKAKKFIVPAMNTNMYENPIVQDNMKKLQNYGYEIIEASSGRLACGTVGKGKMPEPKDLYKYIERECKYEKDLLGKKVVVTAGATQEKIDPVRYITNHSTGKMGYAIAKVAMERGADVTLISGITSLEKIPFVNTIDVVSAEDMFNAVIENYDNADIVIKSAAVADFTPEDVFDEKVKKSSGNMDTIKLKPTKDIIKYLGEHKENQFLCGFSMETENMVENSRDKLTRKNLDMIVANNVKVKGAGFGTDTNVVTIITKDNEETLPIMTKEQVAEKLLDRIVEKIQ</sequence>
<keyword evidence="1 3" id="KW-0210">Decarboxylase</keyword>
<dbReference type="OrthoDB" id="9802554at2"/>
<dbReference type="GO" id="GO:0010181">
    <property type="term" value="F:FMN binding"/>
    <property type="evidence" value="ECO:0007669"/>
    <property type="project" value="UniProtKB-UniRule"/>
</dbReference>
<keyword evidence="3" id="KW-0460">Magnesium</keyword>
<dbReference type="GO" id="GO:0046872">
    <property type="term" value="F:metal ion binding"/>
    <property type="evidence" value="ECO:0007669"/>
    <property type="project" value="UniProtKB-KW"/>
</dbReference>
<keyword evidence="2 3" id="KW-0456">Lyase</keyword>
<dbReference type="PANTHER" id="PTHR14359">
    <property type="entry name" value="HOMO-OLIGOMERIC FLAVIN CONTAINING CYS DECARBOXYLASE FAMILY"/>
    <property type="match status" value="1"/>
</dbReference>
<comment type="catalytic activity">
    <reaction evidence="3 4">
        <text>(R)-4'-phosphopantothenate + L-cysteine + CTP = N-[(R)-4-phosphopantothenoyl]-L-cysteine + CMP + diphosphate + H(+)</text>
        <dbReference type="Rhea" id="RHEA:19397"/>
        <dbReference type="ChEBI" id="CHEBI:10986"/>
        <dbReference type="ChEBI" id="CHEBI:15378"/>
        <dbReference type="ChEBI" id="CHEBI:33019"/>
        <dbReference type="ChEBI" id="CHEBI:35235"/>
        <dbReference type="ChEBI" id="CHEBI:37563"/>
        <dbReference type="ChEBI" id="CHEBI:59458"/>
        <dbReference type="ChEBI" id="CHEBI:60377"/>
        <dbReference type="EC" id="6.3.2.5"/>
    </reaction>
</comment>
<feature type="region of interest" description="Phosphopantothenoylcysteine decarboxylase" evidence="3">
    <location>
        <begin position="1"/>
        <end position="190"/>
    </location>
</feature>
<organism evidence="7 8">
    <name type="scientific">Ruminococcus bovis</name>
    <dbReference type="NCBI Taxonomy" id="2564099"/>
    <lineage>
        <taxon>Bacteria</taxon>
        <taxon>Bacillati</taxon>
        <taxon>Bacillota</taxon>
        <taxon>Clostridia</taxon>
        <taxon>Eubacteriales</taxon>
        <taxon>Oscillospiraceae</taxon>
        <taxon>Ruminococcus</taxon>
    </lineage>
</organism>
<evidence type="ECO:0000259" key="6">
    <source>
        <dbReference type="Pfam" id="PF04127"/>
    </source>
</evidence>
<feature type="binding site" evidence="3">
    <location>
        <position position="289"/>
    </location>
    <ligand>
        <name>CTP</name>
        <dbReference type="ChEBI" id="CHEBI:37563"/>
    </ligand>
</feature>
<dbReference type="Gene3D" id="3.40.50.1950">
    <property type="entry name" value="Flavin prenyltransferase-like"/>
    <property type="match status" value="1"/>
</dbReference>
<keyword evidence="3 4" id="KW-0436">Ligase</keyword>
<dbReference type="Proteomes" id="UP000301475">
    <property type="component" value="Chromosome"/>
</dbReference>
<feature type="binding site" evidence="3">
    <location>
        <position position="338"/>
    </location>
    <ligand>
        <name>CTP</name>
        <dbReference type="ChEBI" id="CHEBI:37563"/>
    </ligand>
</feature>
<feature type="active site" description="Proton donor" evidence="3">
    <location>
        <position position="158"/>
    </location>
</feature>
<comment type="function">
    <text evidence="4">Catalyzes two steps in the biosynthesis of coenzyme A. In the first step cysteine is conjugated to 4'-phosphopantothenate to form 4-phosphopantothenoylcysteine, in the latter compound is decarboxylated to form 4'-phosphopantotheine.</text>
</comment>
<keyword evidence="8" id="KW-1185">Reference proteome</keyword>